<evidence type="ECO:0000313" key="2">
    <source>
        <dbReference type="Proteomes" id="UP001064048"/>
    </source>
</evidence>
<organism evidence="1 2">
    <name type="scientific">Choristoneura fumiferana</name>
    <name type="common">Spruce budworm moth</name>
    <name type="synonym">Archips fumiferana</name>
    <dbReference type="NCBI Taxonomy" id="7141"/>
    <lineage>
        <taxon>Eukaryota</taxon>
        <taxon>Metazoa</taxon>
        <taxon>Ecdysozoa</taxon>
        <taxon>Arthropoda</taxon>
        <taxon>Hexapoda</taxon>
        <taxon>Insecta</taxon>
        <taxon>Pterygota</taxon>
        <taxon>Neoptera</taxon>
        <taxon>Endopterygota</taxon>
        <taxon>Lepidoptera</taxon>
        <taxon>Glossata</taxon>
        <taxon>Ditrysia</taxon>
        <taxon>Tortricoidea</taxon>
        <taxon>Tortricidae</taxon>
        <taxon>Tortricinae</taxon>
        <taxon>Choristoneura</taxon>
    </lineage>
</organism>
<evidence type="ECO:0000313" key="1">
    <source>
        <dbReference type="EMBL" id="KAI8439625.1"/>
    </source>
</evidence>
<comment type="caution">
    <text evidence="1">The sequence shown here is derived from an EMBL/GenBank/DDBJ whole genome shotgun (WGS) entry which is preliminary data.</text>
</comment>
<name>A0ACC0KTM0_CHOFU</name>
<dbReference type="Proteomes" id="UP001064048">
    <property type="component" value="Chromosome 23"/>
</dbReference>
<feature type="non-terminal residue" evidence="1">
    <location>
        <position position="223"/>
    </location>
</feature>
<protein>
    <submittedName>
        <fullName evidence="1">Uncharacterized protein</fullName>
    </submittedName>
</protein>
<accession>A0ACC0KTM0</accession>
<dbReference type="EMBL" id="CM046123">
    <property type="protein sequence ID" value="KAI8439625.1"/>
    <property type="molecule type" value="Genomic_DNA"/>
</dbReference>
<proteinExistence type="predicted"/>
<sequence>MTRFARAKGSKASNERTPEDSTPWEVMKEQLLQSKKEKDEAGKRKEAENQRIETMKNFLKEHKVSKRKATWCDFPEEQPKKRLLPLKQPTKKHQSVTQVSNSTVETNVASQADTANKTKKKKKKKNVAVAAITPDPVHTGVTIDAGEVSQPEKKKKNKNKKKLNTNGSTQQPDIAPESNDIPMVASGEKIPQSGKKQKKKNKKKQQLTSSGNAPQDNVPASNM</sequence>
<gene>
    <name evidence="1" type="ORF">MSG28_013344</name>
</gene>
<reference evidence="1 2" key="1">
    <citation type="journal article" date="2022" name="Genome Biol. Evol.">
        <title>The Spruce Budworm Genome: Reconstructing the Evolutionary History of Antifreeze Proteins.</title>
        <authorList>
            <person name="Beliveau C."/>
            <person name="Gagne P."/>
            <person name="Picq S."/>
            <person name="Vernygora O."/>
            <person name="Keeling C.I."/>
            <person name="Pinkney K."/>
            <person name="Doucet D."/>
            <person name="Wen F."/>
            <person name="Johnston J.S."/>
            <person name="Maaroufi H."/>
            <person name="Boyle B."/>
            <person name="Laroche J."/>
            <person name="Dewar K."/>
            <person name="Juretic N."/>
            <person name="Blackburn G."/>
            <person name="Nisole A."/>
            <person name="Brunet B."/>
            <person name="Brandao M."/>
            <person name="Lumley L."/>
            <person name="Duan J."/>
            <person name="Quan G."/>
            <person name="Lucarotti C.J."/>
            <person name="Roe A.D."/>
            <person name="Sperling F.A.H."/>
            <person name="Levesque R.C."/>
            <person name="Cusson M."/>
        </authorList>
    </citation>
    <scope>NUCLEOTIDE SEQUENCE [LARGE SCALE GENOMIC DNA]</scope>
    <source>
        <strain evidence="1">Glfc:IPQL:Cfum</strain>
    </source>
</reference>
<keyword evidence="2" id="KW-1185">Reference proteome</keyword>